<evidence type="ECO:0000313" key="2">
    <source>
        <dbReference type="EMBL" id="QDQ16774.1"/>
    </source>
</evidence>
<reference evidence="2 3" key="1">
    <citation type="journal article" date="2019" name="J. Ind. Microbiol. Biotechnol.">
        <title>The complete genomic sequence of Streptomyces spectabilis NRRL-2792 and identification of secondary metabolite biosynthetic gene clusters.</title>
        <authorList>
            <person name="Sinha A."/>
            <person name="Phillips-Salemka S."/>
            <person name="Niraula T.A."/>
            <person name="Short K.A."/>
            <person name="Niraula N.P."/>
        </authorList>
    </citation>
    <scope>NUCLEOTIDE SEQUENCE [LARGE SCALE GENOMIC DNA]</scope>
    <source>
        <strain evidence="2 3">NRRL 2792</strain>
    </source>
</reference>
<dbReference type="EMBL" id="CP040916">
    <property type="protein sequence ID" value="QDQ16774.1"/>
    <property type="molecule type" value="Genomic_DNA"/>
</dbReference>
<organism evidence="2 3">
    <name type="scientific">Streptomyces spectabilis</name>
    <dbReference type="NCBI Taxonomy" id="68270"/>
    <lineage>
        <taxon>Bacteria</taxon>
        <taxon>Bacillati</taxon>
        <taxon>Actinomycetota</taxon>
        <taxon>Actinomycetes</taxon>
        <taxon>Kitasatosporales</taxon>
        <taxon>Streptomycetaceae</taxon>
        <taxon>Streptomyces</taxon>
    </lineage>
</organism>
<dbReference type="Proteomes" id="UP000316806">
    <property type="component" value="Chromosome"/>
</dbReference>
<evidence type="ECO:0000256" key="1">
    <source>
        <dbReference type="SAM" id="MobiDB-lite"/>
    </source>
</evidence>
<feature type="compositionally biased region" description="Basic and acidic residues" evidence="1">
    <location>
        <begin position="78"/>
        <end position="88"/>
    </location>
</feature>
<dbReference type="AlphaFoldDB" id="A0A516RMA2"/>
<sequence length="88" mass="9949">MGETYWPEEEFAQIRIVAAHPDTARRVARLLHQVFVTDEPRSYPSDGGGTRLHLTVYTAREKTSPPAARTWLAASDSQARRTHDEEVS</sequence>
<evidence type="ECO:0000313" key="3">
    <source>
        <dbReference type="Proteomes" id="UP000316806"/>
    </source>
</evidence>
<gene>
    <name evidence="2" type="ORF">FH965_37380</name>
</gene>
<accession>A0A516RMA2</accession>
<name>A0A516RMA2_STRST</name>
<feature type="region of interest" description="Disordered" evidence="1">
    <location>
        <begin position="65"/>
        <end position="88"/>
    </location>
</feature>
<protein>
    <submittedName>
        <fullName evidence="2">DUF1800 domain-containing protein</fullName>
    </submittedName>
</protein>
<proteinExistence type="predicted"/>